<dbReference type="Pfam" id="PF00430">
    <property type="entry name" value="ATP-synt_B"/>
    <property type="match status" value="1"/>
</dbReference>
<proteinExistence type="inferred from homology"/>
<keyword evidence="6 11" id="KW-1133">Transmembrane helix</keyword>
<evidence type="ECO:0000256" key="1">
    <source>
        <dbReference type="ARBA" id="ARBA00004167"/>
    </source>
</evidence>
<evidence type="ECO:0000256" key="10">
    <source>
        <dbReference type="ARBA" id="ARBA00025198"/>
    </source>
</evidence>
<geneLocation type="chloroplast" evidence="14"/>
<dbReference type="EMBL" id="KX013545">
    <property type="protein sequence ID" value="ANA56919.1"/>
    <property type="molecule type" value="Genomic_DNA"/>
</dbReference>
<protein>
    <recommendedName>
        <fullName evidence="11">ATP synthase subunit b, chloroplastic</fullName>
    </recommendedName>
    <alternativeName>
        <fullName evidence="11">ATP synthase F(0) sector subunit b</fullName>
    </alternativeName>
    <alternativeName>
        <fullName evidence="11">ATPase subunit I</fullName>
    </alternativeName>
</protein>
<keyword evidence="4 11" id="KW-0812">Transmembrane</keyword>
<evidence type="ECO:0000313" key="14">
    <source>
        <dbReference type="EMBL" id="ANA56919.1"/>
    </source>
</evidence>
<dbReference type="RefSeq" id="YP_009252785.1">
    <property type="nucleotide sequence ID" value="NC_030169.1"/>
</dbReference>
<gene>
    <name evidence="11 14" type="primary">atpF</name>
</gene>
<evidence type="ECO:0000256" key="13">
    <source>
        <dbReference type="SAM" id="Coils"/>
    </source>
</evidence>
<dbReference type="NCBIfam" id="NF005606">
    <property type="entry name" value="PRK07352.1"/>
    <property type="match status" value="1"/>
</dbReference>
<keyword evidence="11" id="KW-0793">Thylakoid</keyword>
<evidence type="ECO:0000256" key="7">
    <source>
        <dbReference type="ARBA" id="ARBA00023065"/>
    </source>
</evidence>
<dbReference type="GO" id="GO:0045259">
    <property type="term" value="C:proton-transporting ATP synthase complex"/>
    <property type="evidence" value="ECO:0007669"/>
    <property type="project" value="UniProtKB-KW"/>
</dbReference>
<keyword evidence="3 11" id="KW-0138">CF(0)</keyword>
<dbReference type="GO" id="GO:0046933">
    <property type="term" value="F:proton-transporting ATP synthase activity, rotational mechanism"/>
    <property type="evidence" value="ECO:0007669"/>
    <property type="project" value="UniProtKB-UniRule"/>
</dbReference>
<dbReference type="GeneID" id="27908632"/>
<reference evidence="14" key="1">
    <citation type="journal article" date="2016" name="Genome Announc.">
        <title>Complete Chloroplast Genome Sequence of Phagomixotrophic Green Alga Cymbomonas tetramitiformis.</title>
        <authorList>
            <person name="Satjarak A."/>
            <person name="Paasch A.E."/>
            <person name="Graham L.E."/>
            <person name="Kim E."/>
        </authorList>
    </citation>
    <scope>NUCLEOTIDE SEQUENCE</scope>
    <source>
        <strain evidence="14">PLY262</strain>
    </source>
</reference>
<evidence type="ECO:0000256" key="9">
    <source>
        <dbReference type="ARBA" id="ARBA00023310"/>
    </source>
</evidence>
<dbReference type="HAMAP" id="MF_01398">
    <property type="entry name" value="ATP_synth_b_bprime"/>
    <property type="match status" value="1"/>
</dbReference>
<keyword evidence="14" id="KW-0934">Plastid</keyword>
<organism evidence="14">
    <name type="scientific">Cymbomonas tetramitiformis</name>
    <dbReference type="NCBI Taxonomy" id="36881"/>
    <lineage>
        <taxon>Eukaryota</taxon>
        <taxon>Viridiplantae</taxon>
        <taxon>Chlorophyta</taxon>
        <taxon>Pyramimonadophyceae</taxon>
        <taxon>Pyramimonadales</taxon>
        <taxon>Pyramimonadaceae</taxon>
        <taxon>Cymbomonas</taxon>
    </lineage>
</organism>
<evidence type="ECO:0000256" key="5">
    <source>
        <dbReference type="ARBA" id="ARBA00022781"/>
    </source>
</evidence>
<dbReference type="PANTHER" id="PTHR34264">
    <property type="entry name" value="ATP SYNTHASE SUBUNIT B, CHLOROPLASTIC"/>
    <property type="match status" value="1"/>
</dbReference>
<dbReference type="AlphaFoldDB" id="A0A166QIZ0"/>
<comment type="function">
    <text evidence="10 11">F(1)F(0) ATP synthase produces ATP from ADP in the presence of a proton or sodium gradient. F-type ATPases consist of two structural domains, F(1) containing the extramembraneous catalytic core and F(0) containing the membrane proton channel, linked together by a central stalk and a peripheral stalk. During catalysis, ATP synthesis in the catalytic domain of F(1) is coupled via a rotary mechanism of the central stalk subunits to proton translocation.</text>
</comment>
<dbReference type="GO" id="GO:0009535">
    <property type="term" value="C:chloroplast thylakoid membrane"/>
    <property type="evidence" value="ECO:0007669"/>
    <property type="project" value="UniProtKB-SubCell"/>
</dbReference>
<keyword evidence="9 11" id="KW-0066">ATP synthesis</keyword>
<keyword evidence="7 11" id="KW-0406">Ion transport</keyword>
<keyword evidence="14" id="KW-0150">Chloroplast</keyword>
<evidence type="ECO:0000256" key="6">
    <source>
        <dbReference type="ARBA" id="ARBA00022989"/>
    </source>
</evidence>
<keyword evidence="8 11" id="KW-0472">Membrane</keyword>
<keyword evidence="2 11" id="KW-0813">Transport</keyword>
<evidence type="ECO:0000256" key="3">
    <source>
        <dbReference type="ARBA" id="ARBA00022547"/>
    </source>
</evidence>
<comment type="subunit">
    <text evidence="11">F-type ATPases have 2 components, F(1) - the catalytic core - and F(0) - the membrane proton channel. F(1) has five subunits: alpha(3), beta(3), gamma(1), delta(1), epsilon(1). F(0) has four main subunits: a(1), b(1), b'(1) and c(10-14). The alpha and beta chains form an alternating ring which encloses part of the gamma chain. F(1) is attached to F(0) by a central stalk formed by the gamma and epsilon chains, while a peripheral stalk is formed by the delta, b and b' chains.</text>
</comment>
<keyword evidence="13" id="KW-0175">Coiled coil</keyword>
<sequence length="176" mass="19374">MGISLSNFSLGEGIGINTDILDTNIINLTVVIGVLVYVGGDVLSSLLTNRKEMILKTLQDADDRYKEAEQKIADAKEQLELAKVKAEEIRAQSKASAALGTTNLLNRVEEDIKRLEETKQTTIRLEEEKAVAQVCQQVSRLALDQAVEKLKTSLDSNVQRRIIDLNIALLGNLAKN</sequence>
<keyword evidence="5 11" id="KW-0375">Hydrogen ion transport</keyword>
<accession>A0A166QIZ0</accession>
<evidence type="ECO:0000256" key="2">
    <source>
        <dbReference type="ARBA" id="ARBA00022448"/>
    </source>
</evidence>
<name>A0A166QIZ0_9CHLO</name>
<evidence type="ECO:0000256" key="8">
    <source>
        <dbReference type="ARBA" id="ARBA00023136"/>
    </source>
</evidence>
<evidence type="ECO:0000256" key="4">
    <source>
        <dbReference type="ARBA" id="ARBA00022692"/>
    </source>
</evidence>
<comment type="similarity">
    <text evidence="11 12">Belongs to the ATPase B chain family.</text>
</comment>
<evidence type="ECO:0000256" key="11">
    <source>
        <dbReference type="HAMAP-Rule" id="MF_01398"/>
    </source>
</evidence>
<comment type="subcellular location">
    <subcellularLocation>
        <location evidence="1">Membrane</location>
        <topology evidence="1">Single-pass membrane protein</topology>
    </subcellularLocation>
    <subcellularLocation>
        <location evidence="11">Plastid</location>
        <location evidence="11">Chloroplast thylakoid membrane</location>
        <topology evidence="11">Single-pass membrane protein</topology>
    </subcellularLocation>
</comment>
<comment type="miscellaneous">
    <text evidence="11">In plastids the F-type ATPase is also known as CF(1)CF(0).</text>
</comment>
<feature type="coiled-coil region" evidence="13">
    <location>
        <begin position="51"/>
        <end position="128"/>
    </location>
</feature>
<dbReference type="InterPro" id="IPR002146">
    <property type="entry name" value="ATP_synth_b/b'su_bac/chlpt"/>
</dbReference>
<comment type="function">
    <text evidence="11">Component of the F(0) channel, it forms part of the peripheral stalk, linking F(1) to F(0).</text>
</comment>
<dbReference type="PANTHER" id="PTHR34264:SF3">
    <property type="entry name" value="ATP SYNTHASE SUBUNIT B, CHLOROPLASTIC"/>
    <property type="match status" value="1"/>
</dbReference>
<feature type="transmembrane region" description="Helical" evidence="11">
    <location>
        <begin position="25"/>
        <end position="47"/>
    </location>
</feature>
<dbReference type="CDD" id="cd06503">
    <property type="entry name" value="ATP-synt_Fo_b"/>
    <property type="match status" value="1"/>
</dbReference>
<evidence type="ECO:0000256" key="12">
    <source>
        <dbReference type="RuleBase" id="RU003848"/>
    </source>
</evidence>